<dbReference type="eggNOG" id="KOG4054">
    <property type="taxonomic scope" value="Eukaryota"/>
</dbReference>
<feature type="transmembrane region" description="Helical" evidence="7">
    <location>
        <begin position="155"/>
        <end position="176"/>
    </location>
</feature>
<dbReference type="KEGG" id="phu:Phum_PHUM589040"/>
<proteinExistence type="inferred from homology"/>
<dbReference type="GO" id="GO:0016192">
    <property type="term" value="P:vesicle-mediated transport"/>
    <property type="evidence" value="ECO:0007669"/>
    <property type="project" value="TreeGrafter"/>
</dbReference>
<dbReference type="GO" id="GO:0005789">
    <property type="term" value="C:endoplasmic reticulum membrane"/>
    <property type="evidence" value="ECO:0007669"/>
    <property type="project" value="UniProtKB-SubCell"/>
</dbReference>
<evidence type="ECO:0000313" key="8">
    <source>
        <dbReference type="EMBL" id="EEB19778.1"/>
    </source>
</evidence>
<evidence type="ECO:0000256" key="1">
    <source>
        <dbReference type="ARBA" id="ARBA00004477"/>
    </source>
</evidence>
<evidence type="ECO:0000256" key="5">
    <source>
        <dbReference type="ARBA" id="ARBA00022989"/>
    </source>
</evidence>
<dbReference type="FunCoup" id="E0W2C2">
    <property type="interactions" value="909"/>
</dbReference>
<dbReference type="GeneID" id="8232693"/>
<keyword evidence="5 7" id="KW-1133">Transmembrane helix</keyword>
<dbReference type="CTD" id="8232693"/>
<dbReference type="EnsemblMetazoa" id="PHUM589040-RA">
    <property type="protein sequence ID" value="PHUM589040-PA"/>
    <property type="gene ID" value="PHUM589040"/>
</dbReference>
<accession>E0W2C2</accession>
<dbReference type="GO" id="GO:0007029">
    <property type="term" value="P:endoplasmic reticulum organization"/>
    <property type="evidence" value="ECO:0007669"/>
    <property type="project" value="InterPro"/>
</dbReference>
<feature type="transmembrane region" description="Helical" evidence="7">
    <location>
        <begin position="39"/>
        <end position="60"/>
    </location>
</feature>
<reference evidence="8" key="2">
    <citation type="submission" date="2007-04" db="EMBL/GenBank/DDBJ databases">
        <title>The genome of the human body louse.</title>
        <authorList>
            <consortium name="The Human Body Louse Genome Consortium"/>
            <person name="Kirkness E."/>
            <person name="Walenz B."/>
            <person name="Hass B."/>
            <person name="Bruggner R."/>
            <person name="Strausberg R."/>
        </authorList>
    </citation>
    <scope>NUCLEOTIDE SEQUENCE</scope>
    <source>
        <strain evidence="8">USDA</strain>
    </source>
</reference>
<organism>
    <name type="scientific">Pediculus humanus subsp. corporis</name>
    <name type="common">Body louse</name>
    <dbReference type="NCBI Taxonomy" id="121224"/>
    <lineage>
        <taxon>Eukaryota</taxon>
        <taxon>Metazoa</taxon>
        <taxon>Ecdysozoa</taxon>
        <taxon>Arthropoda</taxon>
        <taxon>Hexapoda</taxon>
        <taxon>Insecta</taxon>
        <taxon>Pterygota</taxon>
        <taxon>Neoptera</taxon>
        <taxon>Paraneoptera</taxon>
        <taxon>Psocodea</taxon>
        <taxon>Troctomorpha</taxon>
        <taxon>Phthiraptera</taxon>
        <taxon>Anoplura</taxon>
        <taxon>Pediculidae</taxon>
        <taxon>Pediculus</taxon>
    </lineage>
</organism>
<sequence length="192" mass="22322">MASKGGPMVAGTDGTDFANRQTIAAQYQISALNKSRLKYCIFFHYLLFFAMFAKLLPDILDRLDIFILEIEELQVPKPQLWEHLWCLSIIVTFFGLSAIKKNKINVINQYIYGIIIFGFGTTLFGAMYYFHDVWTYLRSGVNDDIILWQGLPYGLLWYVFILAAFQVHFFSIYFAWNLRNAWKTRGSHKKSG</sequence>
<dbReference type="EMBL" id="DS235876">
    <property type="protein sequence ID" value="EEB19778.1"/>
    <property type="molecule type" value="Genomic_DNA"/>
</dbReference>
<dbReference type="OrthoDB" id="8914197at2759"/>
<evidence type="ECO:0000256" key="7">
    <source>
        <dbReference type="SAM" id="Phobius"/>
    </source>
</evidence>
<comment type="similarity">
    <text evidence="2">Belongs to the jagunal family.</text>
</comment>
<dbReference type="VEuPathDB" id="VectorBase:PHUM589040"/>
<reference evidence="8" key="1">
    <citation type="submission" date="2007-04" db="EMBL/GenBank/DDBJ databases">
        <title>Annotation of Pediculus humanus corporis strain USDA.</title>
        <authorList>
            <person name="Kirkness E."/>
            <person name="Hannick L."/>
            <person name="Hass B."/>
            <person name="Bruggner R."/>
            <person name="Lawson D."/>
            <person name="Bidwell S."/>
            <person name="Joardar V."/>
            <person name="Caler E."/>
            <person name="Walenz B."/>
            <person name="Inman J."/>
            <person name="Schobel S."/>
            <person name="Galinsky K."/>
            <person name="Amedeo P."/>
            <person name="Strausberg R."/>
        </authorList>
    </citation>
    <scope>NUCLEOTIDE SEQUENCE</scope>
    <source>
        <strain evidence="8">USDA</strain>
    </source>
</reference>
<evidence type="ECO:0000313" key="9">
    <source>
        <dbReference type="EnsemblMetazoa" id="PHUM589040-PA"/>
    </source>
</evidence>
<dbReference type="PANTHER" id="PTHR20955">
    <property type="entry name" value="PROTEIN JAGUNAL HOMOLOG 1"/>
    <property type="match status" value="1"/>
</dbReference>
<dbReference type="InterPro" id="IPR009787">
    <property type="entry name" value="Jagunal"/>
</dbReference>
<gene>
    <name evidence="9" type="primary">8232693</name>
    <name evidence="8" type="ORF">Phum_PHUM589040</name>
</gene>
<dbReference type="RefSeq" id="XP_002432516.1">
    <property type="nucleotide sequence ID" value="XM_002432471.1"/>
</dbReference>
<dbReference type="InParanoid" id="E0W2C2"/>
<evidence type="ECO:0000256" key="3">
    <source>
        <dbReference type="ARBA" id="ARBA00022692"/>
    </source>
</evidence>
<reference evidence="9" key="3">
    <citation type="submission" date="2020-05" db="UniProtKB">
        <authorList>
            <consortium name="EnsemblMetazoa"/>
        </authorList>
    </citation>
    <scope>IDENTIFICATION</scope>
    <source>
        <strain evidence="9">USDA</strain>
    </source>
</reference>
<comment type="subcellular location">
    <subcellularLocation>
        <location evidence="1">Endoplasmic reticulum membrane</location>
        <topology evidence="1">Multi-pass membrane protein</topology>
    </subcellularLocation>
</comment>
<feature type="transmembrane region" description="Helical" evidence="7">
    <location>
        <begin position="80"/>
        <end position="99"/>
    </location>
</feature>
<protein>
    <recommendedName>
        <fullName evidence="11">Protein jagunal</fullName>
    </recommendedName>
</protein>
<keyword evidence="3 7" id="KW-0812">Transmembrane</keyword>
<feature type="transmembrane region" description="Helical" evidence="7">
    <location>
        <begin position="111"/>
        <end position="130"/>
    </location>
</feature>
<evidence type="ECO:0000256" key="6">
    <source>
        <dbReference type="ARBA" id="ARBA00023136"/>
    </source>
</evidence>
<dbReference type="EMBL" id="AAZO01007177">
    <property type="status" value="NOT_ANNOTATED_CDS"/>
    <property type="molecule type" value="Genomic_DNA"/>
</dbReference>
<keyword evidence="4" id="KW-0256">Endoplasmic reticulum</keyword>
<dbReference type="Proteomes" id="UP000009046">
    <property type="component" value="Unassembled WGS sequence"/>
</dbReference>
<keyword evidence="10" id="KW-1185">Reference proteome</keyword>
<keyword evidence="6 7" id="KW-0472">Membrane</keyword>
<evidence type="ECO:0000256" key="2">
    <source>
        <dbReference type="ARBA" id="ARBA00008462"/>
    </source>
</evidence>
<evidence type="ECO:0000256" key="4">
    <source>
        <dbReference type="ARBA" id="ARBA00022824"/>
    </source>
</evidence>
<dbReference type="Pfam" id="PF07086">
    <property type="entry name" value="Jagunal"/>
    <property type="match status" value="1"/>
</dbReference>
<evidence type="ECO:0008006" key="11">
    <source>
        <dbReference type="Google" id="ProtNLM"/>
    </source>
</evidence>
<dbReference type="HOGENOM" id="CLU_121621_0_0_1"/>
<dbReference type="PANTHER" id="PTHR20955:SF1">
    <property type="entry name" value="PROTEIN JAGUNAL HOMOLOG 1"/>
    <property type="match status" value="1"/>
</dbReference>
<dbReference type="AlphaFoldDB" id="E0W2C2"/>
<evidence type="ECO:0000313" key="10">
    <source>
        <dbReference type="Proteomes" id="UP000009046"/>
    </source>
</evidence>
<dbReference type="OMA" id="PYGVLWY"/>
<name>E0W2C2_PEDHC</name>